<evidence type="ECO:0000259" key="1">
    <source>
        <dbReference type="Pfam" id="PF14261"/>
    </source>
</evidence>
<accession>A0A2P7EBE7</accession>
<dbReference type="EMBL" id="PXVC01000104">
    <property type="protein sequence ID" value="PSI00552.1"/>
    <property type="molecule type" value="Genomic_DNA"/>
</dbReference>
<name>A0A2P7EBE7_9SYNE</name>
<evidence type="ECO:0000313" key="2">
    <source>
        <dbReference type="EMBL" id="PSI00552.1"/>
    </source>
</evidence>
<comment type="caution">
    <text evidence="2">The sequence shown here is derived from an EMBL/GenBank/DDBJ whole genome shotgun (WGS) entry which is preliminary data.</text>
</comment>
<dbReference type="InterPro" id="IPR025587">
    <property type="entry name" value="DUF4351"/>
</dbReference>
<dbReference type="AlphaFoldDB" id="A0A2P7EBE7"/>
<evidence type="ECO:0000313" key="3">
    <source>
        <dbReference type="Proteomes" id="UP000240206"/>
    </source>
</evidence>
<feature type="domain" description="DUF4351" evidence="1">
    <location>
        <begin position="2"/>
        <end position="32"/>
    </location>
</feature>
<reference evidence="3" key="1">
    <citation type="submission" date="2018-03" db="EMBL/GenBank/DDBJ databases">
        <title>Ecological and genomic features of two cosmopolitan and abundant freshwater picocyanobacteria.</title>
        <authorList>
            <person name="Cabello-Yeves P.J."/>
            <person name="Picazo A."/>
            <person name="Camacho A."/>
            <person name="Callieri C."/>
            <person name="Rosselli R."/>
            <person name="Roda-Garcia J."/>
            <person name="Coutinho F.H."/>
            <person name="Rodriguez-Valera F."/>
        </authorList>
    </citation>
    <scope>NUCLEOTIDE SEQUENCE [LARGE SCALE GENOMIC DNA]</scope>
    <source>
        <strain evidence="3">Tous</strain>
    </source>
</reference>
<sequence>MAQIQALPLEQLEALADALLDFQGPADLTAWLAAIS</sequence>
<organism evidence="2 3">
    <name type="scientific">Synechococcus lacustris str. Tous</name>
    <dbReference type="NCBI Taxonomy" id="1910958"/>
    <lineage>
        <taxon>Bacteria</taxon>
        <taxon>Bacillati</taxon>
        <taxon>Cyanobacteriota</taxon>
        <taxon>Cyanophyceae</taxon>
        <taxon>Synechococcales</taxon>
        <taxon>Synechococcaceae</taxon>
        <taxon>Synechococcus</taxon>
    </lineage>
</organism>
<dbReference type="Pfam" id="PF14261">
    <property type="entry name" value="DUF4351"/>
    <property type="match status" value="1"/>
</dbReference>
<keyword evidence="3" id="KW-1185">Reference proteome</keyword>
<dbReference type="Proteomes" id="UP000240206">
    <property type="component" value="Unassembled WGS sequence"/>
</dbReference>
<gene>
    <name evidence="2" type="ORF">C7K08_12550</name>
</gene>
<proteinExistence type="predicted"/>
<protein>
    <recommendedName>
        <fullName evidence="1">DUF4351 domain-containing protein</fullName>
    </recommendedName>
</protein>